<gene>
    <name evidence="1" type="ORF">LCGC14_2720290</name>
</gene>
<evidence type="ECO:0000313" key="1">
    <source>
        <dbReference type="EMBL" id="KKK90712.1"/>
    </source>
</evidence>
<dbReference type="EMBL" id="LAZR01048974">
    <property type="protein sequence ID" value="KKK90712.1"/>
    <property type="molecule type" value="Genomic_DNA"/>
</dbReference>
<protein>
    <submittedName>
        <fullName evidence="1">Uncharacterized protein</fullName>
    </submittedName>
</protein>
<reference evidence="1" key="1">
    <citation type="journal article" date="2015" name="Nature">
        <title>Complex archaea that bridge the gap between prokaryotes and eukaryotes.</title>
        <authorList>
            <person name="Spang A."/>
            <person name="Saw J.H."/>
            <person name="Jorgensen S.L."/>
            <person name="Zaremba-Niedzwiedzka K."/>
            <person name="Martijn J."/>
            <person name="Lind A.E."/>
            <person name="van Eijk R."/>
            <person name="Schleper C."/>
            <person name="Guy L."/>
            <person name="Ettema T.J."/>
        </authorList>
    </citation>
    <scope>NUCLEOTIDE SEQUENCE</scope>
</reference>
<accession>A0A0F8ZA70</accession>
<organism evidence="1">
    <name type="scientific">marine sediment metagenome</name>
    <dbReference type="NCBI Taxonomy" id="412755"/>
    <lineage>
        <taxon>unclassified sequences</taxon>
        <taxon>metagenomes</taxon>
        <taxon>ecological metagenomes</taxon>
    </lineage>
</organism>
<comment type="caution">
    <text evidence="1">The sequence shown here is derived from an EMBL/GenBank/DDBJ whole genome shotgun (WGS) entry which is preliminary data.</text>
</comment>
<name>A0A0F8ZA70_9ZZZZ</name>
<dbReference type="AlphaFoldDB" id="A0A0F8ZA70"/>
<sequence>MEDEIISTLLLPRLFTSHCGLLREAWLYLTPDQRKKIKDTHVSVEKYWGEGDYYHVCHICDEQTDMHPCSVVSIMEAFE</sequence>
<proteinExistence type="predicted"/>